<gene>
    <name evidence="1" type="ORF">MSG28_010646</name>
</gene>
<evidence type="ECO:0000313" key="2">
    <source>
        <dbReference type="Proteomes" id="UP001064048"/>
    </source>
</evidence>
<dbReference type="Proteomes" id="UP001064048">
    <property type="component" value="Chromosome 18"/>
</dbReference>
<protein>
    <submittedName>
        <fullName evidence="1">Uncharacterized protein</fullName>
    </submittedName>
</protein>
<keyword evidence="2" id="KW-1185">Reference proteome</keyword>
<proteinExistence type="predicted"/>
<sequence>MTIKVYDKCKVILTAPYKVNLLIGGYDEKEGGQLYYIDFLAACVKVPYATHGFGALTEQEAYQVLTHCVQEVHRRLFIKLPNFQVSVVSKDGVKQMPVIATSTPGQYH</sequence>
<accession>A0ACC0KN88</accession>
<comment type="caution">
    <text evidence="1">The sequence shown here is derived from an EMBL/GenBank/DDBJ whole genome shotgun (WGS) entry which is preliminary data.</text>
</comment>
<name>A0ACC0KN88_CHOFU</name>
<evidence type="ECO:0000313" key="1">
    <source>
        <dbReference type="EMBL" id="KAI8437988.1"/>
    </source>
</evidence>
<dbReference type="EMBL" id="CM046118">
    <property type="protein sequence ID" value="KAI8437988.1"/>
    <property type="molecule type" value="Genomic_DNA"/>
</dbReference>
<reference evidence="1 2" key="1">
    <citation type="journal article" date="2022" name="Genome Biol. Evol.">
        <title>The Spruce Budworm Genome: Reconstructing the Evolutionary History of Antifreeze Proteins.</title>
        <authorList>
            <person name="Beliveau C."/>
            <person name="Gagne P."/>
            <person name="Picq S."/>
            <person name="Vernygora O."/>
            <person name="Keeling C.I."/>
            <person name="Pinkney K."/>
            <person name="Doucet D."/>
            <person name="Wen F."/>
            <person name="Johnston J.S."/>
            <person name="Maaroufi H."/>
            <person name="Boyle B."/>
            <person name="Laroche J."/>
            <person name="Dewar K."/>
            <person name="Juretic N."/>
            <person name="Blackburn G."/>
            <person name="Nisole A."/>
            <person name="Brunet B."/>
            <person name="Brandao M."/>
            <person name="Lumley L."/>
            <person name="Duan J."/>
            <person name="Quan G."/>
            <person name="Lucarotti C.J."/>
            <person name="Roe A.D."/>
            <person name="Sperling F.A.H."/>
            <person name="Levesque R.C."/>
            <person name="Cusson M."/>
        </authorList>
    </citation>
    <scope>NUCLEOTIDE SEQUENCE [LARGE SCALE GENOMIC DNA]</scope>
    <source>
        <strain evidence="1">Glfc:IPQL:Cfum</strain>
    </source>
</reference>
<organism evidence="1 2">
    <name type="scientific">Choristoneura fumiferana</name>
    <name type="common">Spruce budworm moth</name>
    <name type="synonym">Archips fumiferana</name>
    <dbReference type="NCBI Taxonomy" id="7141"/>
    <lineage>
        <taxon>Eukaryota</taxon>
        <taxon>Metazoa</taxon>
        <taxon>Ecdysozoa</taxon>
        <taxon>Arthropoda</taxon>
        <taxon>Hexapoda</taxon>
        <taxon>Insecta</taxon>
        <taxon>Pterygota</taxon>
        <taxon>Neoptera</taxon>
        <taxon>Endopterygota</taxon>
        <taxon>Lepidoptera</taxon>
        <taxon>Glossata</taxon>
        <taxon>Ditrysia</taxon>
        <taxon>Tortricoidea</taxon>
        <taxon>Tortricidae</taxon>
        <taxon>Tortricinae</taxon>
        <taxon>Choristoneura</taxon>
    </lineage>
</organism>